<dbReference type="EMBL" id="CP146016">
    <property type="protein sequence ID" value="WWQ61683.1"/>
    <property type="molecule type" value="Genomic_DNA"/>
</dbReference>
<accession>A0AAX4L5X3</accession>
<evidence type="ECO:0000313" key="2">
    <source>
        <dbReference type="Proteomes" id="UP001432202"/>
    </source>
</evidence>
<keyword evidence="2" id="KW-1185">Reference proteome</keyword>
<dbReference type="AlphaFoldDB" id="A0AAX4L5X3"/>
<proteinExistence type="predicted"/>
<sequence length="149" mass="17246">MTEMEFVDFTNKIDIIEDVVKKRQDFKDRIGRGEKADFEIMDSIQVGDYSFGFVKTKYGYSAYELIIKKSNEEYHIIFAQEKNGFVVALNVFKDIVKEGDKKSATVESYLMKGNTVTKVLSGRYEIKGNVMQQILKNYEPEKVEIKRVG</sequence>
<gene>
    <name evidence="1" type="ORF">V6M85_06345</name>
</gene>
<protein>
    <submittedName>
        <fullName evidence="1">Uncharacterized protein</fullName>
    </submittedName>
</protein>
<organism evidence="1 2">
    <name type="scientific">Sulfolobus tengchongensis</name>
    <dbReference type="NCBI Taxonomy" id="207809"/>
    <lineage>
        <taxon>Archaea</taxon>
        <taxon>Thermoproteota</taxon>
        <taxon>Thermoprotei</taxon>
        <taxon>Sulfolobales</taxon>
        <taxon>Sulfolobaceae</taxon>
        <taxon>Sulfolobus</taxon>
    </lineage>
</organism>
<dbReference type="RefSeq" id="WP_338604396.1">
    <property type="nucleotide sequence ID" value="NZ_CP146016.1"/>
</dbReference>
<dbReference type="GeneID" id="89336371"/>
<reference evidence="1 2" key="1">
    <citation type="submission" date="2024-02" db="EMBL/GenBank/DDBJ databases">
        <title>STSV induces naive adaptation in Sulfolobus.</title>
        <authorList>
            <person name="Xiang X."/>
            <person name="Song M."/>
        </authorList>
    </citation>
    <scope>NUCLEOTIDE SEQUENCE [LARGE SCALE GENOMIC DNA]</scope>
    <source>
        <strain evidence="1 2">RT2</strain>
    </source>
</reference>
<evidence type="ECO:0000313" key="1">
    <source>
        <dbReference type="EMBL" id="WWQ61683.1"/>
    </source>
</evidence>
<name>A0AAX4L5X3_9CREN</name>
<dbReference type="Proteomes" id="UP001432202">
    <property type="component" value="Chromosome"/>
</dbReference>